<keyword evidence="3" id="KW-1185">Reference proteome</keyword>
<comment type="caution">
    <text evidence="2">The sequence shown here is derived from an EMBL/GenBank/DDBJ whole genome shotgun (WGS) entry which is preliminary data.</text>
</comment>
<proteinExistence type="predicted"/>
<sequence length="71" mass="7882">MNKIKETMRHRVINAQKHRENVNDRFGVEGVEGVEVDDEGLGEDKLEAPVESPLESSTPREVPSRVKVAAA</sequence>
<reference evidence="2 3" key="1">
    <citation type="journal article" date="2013" name="Nat. Commun.">
        <title>The evolution and pathogenic mechanisms of the rice sheath blight pathogen.</title>
        <authorList>
            <person name="Zheng A."/>
            <person name="Lin R."/>
            <person name="Xu L."/>
            <person name="Qin P."/>
            <person name="Tang C."/>
            <person name="Ai P."/>
            <person name="Zhang D."/>
            <person name="Liu Y."/>
            <person name="Sun Z."/>
            <person name="Feng H."/>
            <person name="Wang Y."/>
            <person name="Chen Y."/>
            <person name="Liang X."/>
            <person name="Fu R."/>
            <person name="Li Q."/>
            <person name="Zhang J."/>
            <person name="Yu X."/>
            <person name="Xie Z."/>
            <person name="Ding L."/>
            <person name="Guan P."/>
            <person name="Tang J."/>
            <person name="Liang Y."/>
            <person name="Wang S."/>
            <person name="Deng Q."/>
            <person name="Li S."/>
            <person name="Zhu J."/>
            <person name="Wang L."/>
            <person name="Liu H."/>
            <person name="Li P."/>
        </authorList>
    </citation>
    <scope>NUCLEOTIDE SEQUENCE [LARGE SCALE GENOMIC DNA]</scope>
    <source>
        <strain evidence="3">AG-1 IA</strain>
    </source>
</reference>
<gene>
    <name evidence="2" type="ORF">AG1IA_09840</name>
</gene>
<dbReference type="AlphaFoldDB" id="L8WD73"/>
<name>L8WD73_THACA</name>
<accession>L8WD73</accession>
<dbReference type="HOGENOM" id="CLU_2741789_0_0_1"/>
<feature type="region of interest" description="Disordered" evidence="1">
    <location>
        <begin position="33"/>
        <end position="71"/>
    </location>
</feature>
<organism evidence="2 3">
    <name type="scientific">Thanatephorus cucumeris (strain AG1-IA)</name>
    <name type="common">Rice sheath blight fungus</name>
    <name type="synonym">Rhizoctonia solani</name>
    <dbReference type="NCBI Taxonomy" id="983506"/>
    <lineage>
        <taxon>Eukaryota</taxon>
        <taxon>Fungi</taxon>
        <taxon>Dikarya</taxon>
        <taxon>Basidiomycota</taxon>
        <taxon>Agaricomycotina</taxon>
        <taxon>Agaricomycetes</taxon>
        <taxon>Cantharellales</taxon>
        <taxon>Ceratobasidiaceae</taxon>
        <taxon>Rhizoctonia</taxon>
        <taxon>Rhizoctonia solani AG-1</taxon>
    </lineage>
</organism>
<evidence type="ECO:0000313" key="2">
    <source>
        <dbReference type="EMBL" id="ELU36131.1"/>
    </source>
</evidence>
<evidence type="ECO:0000313" key="3">
    <source>
        <dbReference type="Proteomes" id="UP000011668"/>
    </source>
</evidence>
<protein>
    <submittedName>
        <fullName evidence="2">Uncharacterized protein</fullName>
    </submittedName>
</protein>
<dbReference type="EMBL" id="AFRT01004224">
    <property type="protein sequence ID" value="ELU36131.1"/>
    <property type="molecule type" value="Genomic_DNA"/>
</dbReference>
<dbReference type="Proteomes" id="UP000011668">
    <property type="component" value="Unassembled WGS sequence"/>
</dbReference>
<evidence type="ECO:0000256" key="1">
    <source>
        <dbReference type="SAM" id="MobiDB-lite"/>
    </source>
</evidence>